<keyword evidence="2" id="KW-1185">Reference proteome</keyword>
<accession>A0A9J7MBG0</accession>
<evidence type="ECO:0000256" key="1">
    <source>
        <dbReference type="SAM" id="SignalP"/>
    </source>
</evidence>
<dbReference type="KEGG" id="bfo:118430648"/>
<proteinExistence type="predicted"/>
<dbReference type="PANTHER" id="PTHR10559:SF18">
    <property type="entry name" value="TRANSCOBALAMIN II"/>
    <property type="match status" value="1"/>
</dbReference>
<dbReference type="AlphaFoldDB" id="A0A9J7MBG0"/>
<protein>
    <submittedName>
        <fullName evidence="3">Uncharacterized protein LOC118430648</fullName>
    </submittedName>
</protein>
<reference evidence="3" key="2">
    <citation type="submission" date="2025-08" db="UniProtKB">
        <authorList>
            <consortium name="RefSeq"/>
        </authorList>
    </citation>
    <scope>IDENTIFICATION</scope>
    <source>
        <strain evidence="3">S238N-H82</strain>
        <tissue evidence="3">Testes</tissue>
    </source>
</reference>
<dbReference type="Gene3D" id="2.170.130.30">
    <property type="match status" value="1"/>
</dbReference>
<sequence>MRVWWGILLLGAVGAKADVTLKVINEITRPTWSYSRTVSVPAGVSVYEMMLQAQTDFRDFRFEGTYYSDLSSHFICSFNNLASNVTGNTYWGFENGVNYQFDRGVDLILVYDGDTIVFRYTKDQGTATLGSFTADQCAKFVN</sequence>
<evidence type="ECO:0000313" key="2">
    <source>
        <dbReference type="Proteomes" id="UP000001554"/>
    </source>
</evidence>
<reference evidence="2" key="1">
    <citation type="journal article" date="2020" name="Nat. Ecol. Evol.">
        <title>Deeply conserved synteny resolves early events in vertebrate evolution.</title>
        <authorList>
            <person name="Simakov O."/>
            <person name="Marletaz F."/>
            <person name="Yue J.X."/>
            <person name="O'Connell B."/>
            <person name="Jenkins J."/>
            <person name="Brandt A."/>
            <person name="Calef R."/>
            <person name="Tung C.H."/>
            <person name="Huang T.K."/>
            <person name="Schmutz J."/>
            <person name="Satoh N."/>
            <person name="Yu J.K."/>
            <person name="Putnam N.H."/>
            <person name="Green R.E."/>
            <person name="Rokhsar D.S."/>
        </authorList>
    </citation>
    <scope>NUCLEOTIDE SEQUENCE [LARGE SCALE GENOMIC DNA]</scope>
    <source>
        <strain evidence="2">S238N-H82</strain>
    </source>
</reference>
<dbReference type="InterPro" id="IPR051588">
    <property type="entry name" value="Cobalamin_Transport"/>
</dbReference>
<gene>
    <name evidence="3" type="primary">LOC118430648</name>
</gene>
<dbReference type="RefSeq" id="XP_035697524.1">
    <property type="nucleotide sequence ID" value="XM_035841631.1"/>
</dbReference>
<evidence type="ECO:0000313" key="3">
    <source>
        <dbReference type="RefSeq" id="XP_035697524.1"/>
    </source>
</evidence>
<dbReference type="GeneID" id="118430648"/>
<dbReference type="Proteomes" id="UP000001554">
    <property type="component" value="Chromosome 14"/>
</dbReference>
<keyword evidence="1" id="KW-0732">Signal</keyword>
<feature type="signal peptide" evidence="1">
    <location>
        <begin position="1"/>
        <end position="17"/>
    </location>
</feature>
<feature type="chain" id="PRO_5039889713" evidence="1">
    <location>
        <begin position="18"/>
        <end position="142"/>
    </location>
</feature>
<dbReference type="OrthoDB" id="6343110at2759"/>
<organism evidence="2 3">
    <name type="scientific">Branchiostoma floridae</name>
    <name type="common">Florida lancelet</name>
    <name type="synonym">Amphioxus</name>
    <dbReference type="NCBI Taxonomy" id="7739"/>
    <lineage>
        <taxon>Eukaryota</taxon>
        <taxon>Metazoa</taxon>
        <taxon>Chordata</taxon>
        <taxon>Cephalochordata</taxon>
        <taxon>Leptocardii</taxon>
        <taxon>Amphioxiformes</taxon>
        <taxon>Branchiostomatidae</taxon>
        <taxon>Branchiostoma</taxon>
    </lineage>
</organism>
<dbReference type="OMA" id="YWGFENG"/>
<name>A0A9J7MBG0_BRAFL</name>
<dbReference type="PANTHER" id="PTHR10559">
    <property type="entry name" value="TRANSCOBALAMIN-1/GASTRIC INTRINSIC FACTOR"/>
    <property type="match status" value="1"/>
</dbReference>